<dbReference type="EMBL" id="JAMQJY010000002">
    <property type="protein sequence ID" value="MCM2676605.1"/>
    <property type="molecule type" value="Genomic_DNA"/>
</dbReference>
<dbReference type="Pfam" id="PF07853">
    <property type="entry name" value="DUF1648"/>
    <property type="match status" value="1"/>
</dbReference>
<feature type="domain" description="DUF1648" evidence="2">
    <location>
        <begin position="12"/>
        <end position="56"/>
    </location>
</feature>
<feature type="transmembrane region" description="Helical" evidence="1">
    <location>
        <begin position="97"/>
        <end position="119"/>
    </location>
</feature>
<keyword evidence="1" id="KW-0812">Transmembrane</keyword>
<reference evidence="3" key="1">
    <citation type="submission" date="2022-06" db="EMBL/GenBank/DDBJ databases">
        <title>Alkalicoccobacillus porphyridii sp. nov., isolated from a marine red alga, Porphyridium purpureum and reclassification of Shouchella plakortidis and Shouchella gibsonii as Alkalicoccobacillus plakortidis comb. nov. and Alkalicoccobacillus gibsonii comb. nov.</title>
        <authorList>
            <person name="Kim K.H."/>
            <person name="Lee J.K."/>
            <person name="Han D.M."/>
            <person name="Baek J.H."/>
            <person name="Jeon C.O."/>
        </authorList>
    </citation>
    <scope>NUCLEOTIDE SEQUENCE</scope>
    <source>
        <strain evidence="3">DSM 19153</strain>
    </source>
</reference>
<proteinExistence type="predicted"/>
<name>A0ABT0XLJ7_9BACI</name>
<feature type="transmembrane region" description="Helical" evidence="1">
    <location>
        <begin position="45"/>
        <end position="65"/>
    </location>
</feature>
<feature type="transmembrane region" description="Helical" evidence="1">
    <location>
        <begin position="125"/>
        <end position="150"/>
    </location>
</feature>
<accession>A0ABT0XLJ7</accession>
<comment type="caution">
    <text evidence="3">The sequence shown here is derived from an EMBL/GenBank/DDBJ whole genome shotgun (WGS) entry which is preliminary data.</text>
</comment>
<sequence>MMGKLMLSLGFIVFVIHVGYLIYFWPTLPAEIAIQYNHLNEATQWGSKALLLLMPGGAIVLWLVIHLITRKPENLNYINLTEANKHLMYEKGRTLSIVLKNCSFMMLILANQAFLLAALNQSTVMALTLAGAMLTVTLIYPVYVLFWSILLKAED</sequence>
<protein>
    <submittedName>
        <fullName evidence="3">DUF1648 domain-containing protein</fullName>
    </submittedName>
</protein>
<keyword evidence="4" id="KW-1185">Reference proteome</keyword>
<evidence type="ECO:0000313" key="3">
    <source>
        <dbReference type="EMBL" id="MCM2676605.1"/>
    </source>
</evidence>
<dbReference type="InterPro" id="IPR012867">
    <property type="entry name" value="DUF1648"/>
</dbReference>
<keyword evidence="1" id="KW-0472">Membrane</keyword>
<evidence type="ECO:0000313" key="4">
    <source>
        <dbReference type="Proteomes" id="UP001203665"/>
    </source>
</evidence>
<evidence type="ECO:0000259" key="2">
    <source>
        <dbReference type="Pfam" id="PF07853"/>
    </source>
</evidence>
<dbReference type="RefSeq" id="WP_251609381.1">
    <property type="nucleotide sequence ID" value="NZ_JAMQJY010000002.1"/>
</dbReference>
<gene>
    <name evidence="3" type="ORF">NDM98_14760</name>
</gene>
<feature type="transmembrane region" description="Helical" evidence="1">
    <location>
        <begin position="7"/>
        <end position="25"/>
    </location>
</feature>
<keyword evidence="1" id="KW-1133">Transmembrane helix</keyword>
<evidence type="ECO:0000256" key="1">
    <source>
        <dbReference type="SAM" id="Phobius"/>
    </source>
</evidence>
<dbReference type="Proteomes" id="UP001203665">
    <property type="component" value="Unassembled WGS sequence"/>
</dbReference>
<organism evidence="3 4">
    <name type="scientific">Alkalicoccobacillus plakortidis</name>
    <dbReference type="NCBI Taxonomy" id="444060"/>
    <lineage>
        <taxon>Bacteria</taxon>
        <taxon>Bacillati</taxon>
        <taxon>Bacillota</taxon>
        <taxon>Bacilli</taxon>
        <taxon>Bacillales</taxon>
        <taxon>Bacillaceae</taxon>
        <taxon>Alkalicoccobacillus</taxon>
    </lineage>
</organism>